<accession>A0ACB9HWN6</accession>
<keyword evidence="2" id="KW-1185">Reference proteome</keyword>
<gene>
    <name evidence="1" type="ORF">L1987_35288</name>
</gene>
<evidence type="ECO:0000313" key="2">
    <source>
        <dbReference type="Proteomes" id="UP001056120"/>
    </source>
</evidence>
<dbReference type="EMBL" id="CM042028">
    <property type="protein sequence ID" value="KAI3799982.1"/>
    <property type="molecule type" value="Genomic_DNA"/>
</dbReference>
<sequence>MSKPLFLKLNKRWDFLFFQGFTSKKDRRRFFAVLFHQSASGHCSSRLSLEKRIARRFLCCPHSPICIKLFFRMTVQTALDSKLDDEMSADPNLLVNCEEVNVTIV</sequence>
<organism evidence="1 2">
    <name type="scientific">Smallanthus sonchifolius</name>
    <dbReference type="NCBI Taxonomy" id="185202"/>
    <lineage>
        <taxon>Eukaryota</taxon>
        <taxon>Viridiplantae</taxon>
        <taxon>Streptophyta</taxon>
        <taxon>Embryophyta</taxon>
        <taxon>Tracheophyta</taxon>
        <taxon>Spermatophyta</taxon>
        <taxon>Magnoliopsida</taxon>
        <taxon>eudicotyledons</taxon>
        <taxon>Gunneridae</taxon>
        <taxon>Pentapetalae</taxon>
        <taxon>asterids</taxon>
        <taxon>campanulids</taxon>
        <taxon>Asterales</taxon>
        <taxon>Asteraceae</taxon>
        <taxon>Asteroideae</taxon>
        <taxon>Heliantheae alliance</taxon>
        <taxon>Millerieae</taxon>
        <taxon>Smallanthus</taxon>
    </lineage>
</organism>
<comment type="caution">
    <text evidence="1">The sequence shown here is derived from an EMBL/GenBank/DDBJ whole genome shotgun (WGS) entry which is preliminary data.</text>
</comment>
<evidence type="ECO:0000313" key="1">
    <source>
        <dbReference type="EMBL" id="KAI3799982.1"/>
    </source>
</evidence>
<name>A0ACB9HWN6_9ASTR</name>
<proteinExistence type="predicted"/>
<reference evidence="1 2" key="2">
    <citation type="journal article" date="2022" name="Mol. Ecol. Resour.">
        <title>The genomes of chicory, endive, great burdock and yacon provide insights into Asteraceae paleo-polyploidization history and plant inulin production.</title>
        <authorList>
            <person name="Fan W."/>
            <person name="Wang S."/>
            <person name="Wang H."/>
            <person name="Wang A."/>
            <person name="Jiang F."/>
            <person name="Liu H."/>
            <person name="Zhao H."/>
            <person name="Xu D."/>
            <person name="Zhang Y."/>
        </authorList>
    </citation>
    <scope>NUCLEOTIDE SEQUENCE [LARGE SCALE GENOMIC DNA]</scope>
    <source>
        <strain evidence="2">cv. Yunnan</strain>
        <tissue evidence="1">Leaves</tissue>
    </source>
</reference>
<dbReference type="Proteomes" id="UP001056120">
    <property type="component" value="Linkage Group LG11"/>
</dbReference>
<protein>
    <submittedName>
        <fullName evidence="1">Uncharacterized protein</fullName>
    </submittedName>
</protein>
<reference evidence="2" key="1">
    <citation type="journal article" date="2022" name="Mol. Ecol. Resour.">
        <title>The genomes of chicory, endive, great burdock and yacon provide insights into Asteraceae palaeo-polyploidization history and plant inulin production.</title>
        <authorList>
            <person name="Fan W."/>
            <person name="Wang S."/>
            <person name="Wang H."/>
            <person name="Wang A."/>
            <person name="Jiang F."/>
            <person name="Liu H."/>
            <person name="Zhao H."/>
            <person name="Xu D."/>
            <person name="Zhang Y."/>
        </authorList>
    </citation>
    <scope>NUCLEOTIDE SEQUENCE [LARGE SCALE GENOMIC DNA]</scope>
    <source>
        <strain evidence="2">cv. Yunnan</strain>
    </source>
</reference>